<dbReference type="SUPFAM" id="SSF143744">
    <property type="entry name" value="GlcG-like"/>
    <property type="match status" value="1"/>
</dbReference>
<dbReference type="EMBL" id="CP056030">
    <property type="protein sequence ID" value="QKZ04821.1"/>
    <property type="molecule type" value="Genomic_DNA"/>
</dbReference>
<keyword evidence="3" id="KW-1185">Reference proteome</keyword>
<reference evidence="2 3" key="1">
    <citation type="submission" date="2020-06" db="EMBL/GenBank/DDBJ databases">
        <title>Pseudomonas eucalypticola sp. nov., an endophyte of Eucalyptus dunnii leaves with biocontrol ability of eucalyptus leaf blight.</title>
        <authorList>
            <person name="Liu Y."/>
            <person name="Song Z."/>
            <person name="Zeng H."/>
            <person name="Lu M."/>
            <person name="Wang X."/>
            <person name="Lian X."/>
            <person name="Zhang Q."/>
        </authorList>
    </citation>
    <scope>NUCLEOTIDE SEQUENCE [LARGE SCALE GENOMIC DNA]</scope>
    <source>
        <strain evidence="2 3">NP-1</strain>
    </source>
</reference>
<dbReference type="Pfam" id="PF03928">
    <property type="entry name" value="HbpS-like"/>
    <property type="match status" value="1"/>
</dbReference>
<evidence type="ECO:0000313" key="2">
    <source>
        <dbReference type="EMBL" id="QKZ04821.1"/>
    </source>
</evidence>
<sequence>MTLEQDLAILSRQEHALQWERFDEDAAWQLGSLLYARAVHEGLGVVIDVRRFDRPLFFAARPGASFDNHEWVRRKANTVQRFLKSSYRIARELALEGLDITQRYHLSPADYAYVGGSFPIRVRGTGVIGSVTVSGLPDRQDHQIVVEALCDLLGHERAELALP</sequence>
<dbReference type="RefSeq" id="WP_158153646.1">
    <property type="nucleotide sequence ID" value="NZ_CP056030.1"/>
</dbReference>
<dbReference type="AlphaFoldDB" id="A0A7D5D989"/>
<dbReference type="NCBIfam" id="NF002696">
    <property type="entry name" value="PRK02487.1-5"/>
    <property type="match status" value="1"/>
</dbReference>
<comment type="similarity">
    <text evidence="1">Belongs to the UPF0303 family.</text>
</comment>
<dbReference type="Proteomes" id="UP000509568">
    <property type="component" value="Chromosome"/>
</dbReference>
<dbReference type="PANTHER" id="PTHR28255">
    <property type="match status" value="1"/>
</dbReference>
<name>A0A7D5D989_9PSED</name>
<dbReference type="InterPro" id="IPR005624">
    <property type="entry name" value="PduO/GlcC-like"/>
</dbReference>
<evidence type="ECO:0000313" key="3">
    <source>
        <dbReference type="Proteomes" id="UP000509568"/>
    </source>
</evidence>
<accession>A0A7D5D989</accession>
<dbReference type="PANTHER" id="PTHR28255:SF1">
    <property type="entry name" value="UPF0303 PROTEIN YBR137W"/>
    <property type="match status" value="1"/>
</dbReference>
<dbReference type="InterPro" id="IPR010371">
    <property type="entry name" value="YBR137W-like"/>
</dbReference>
<organism evidence="2 3">
    <name type="scientific">Pseudomonas eucalypticola</name>
    <dbReference type="NCBI Taxonomy" id="2599595"/>
    <lineage>
        <taxon>Bacteria</taxon>
        <taxon>Pseudomonadati</taxon>
        <taxon>Pseudomonadota</taxon>
        <taxon>Gammaproteobacteria</taxon>
        <taxon>Pseudomonadales</taxon>
        <taxon>Pseudomonadaceae</taxon>
        <taxon>Pseudomonas</taxon>
    </lineage>
</organism>
<gene>
    <name evidence="2" type="ORF">HWQ56_13885</name>
</gene>
<dbReference type="KEGG" id="pez:HWQ56_13885"/>
<dbReference type="Gene3D" id="3.30.450.150">
    <property type="entry name" value="Haem-degrading domain"/>
    <property type="match status" value="1"/>
</dbReference>
<dbReference type="HAMAP" id="MF_00761">
    <property type="entry name" value="UPF0303"/>
    <property type="match status" value="1"/>
</dbReference>
<protein>
    <recommendedName>
        <fullName evidence="1">UPF0303 protein HWQ56_13885</fullName>
    </recommendedName>
</protein>
<evidence type="ECO:0000256" key="1">
    <source>
        <dbReference type="HAMAP-Rule" id="MF_00761"/>
    </source>
</evidence>
<dbReference type="InterPro" id="IPR038084">
    <property type="entry name" value="PduO/GlcC-like_sf"/>
</dbReference>
<dbReference type="PIRSF" id="PIRSF008757">
    <property type="entry name" value="UCP008757"/>
    <property type="match status" value="1"/>
</dbReference>
<proteinExistence type="inferred from homology"/>